<feature type="transmembrane region" description="Helical" evidence="10">
    <location>
        <begin position="46"/>
        <end position="64"/>
    </location>
</feature>
<keyword evidence="13" id="KW-1185">Reference proteome</keyword>
<dbReference type="Pfam" id="PF02743">
    <property type="entry name" value="dCache_1"/>
    <property type="match status" value="1"/>
</dbReference>
<dbReference type="KEGG" id="ksd:KS2013_329"/>
<proteinExistence type="predicted"/>
<keyword evidence="6 10" id="KW-1133">Transmembrane helix</keyword>
<dbReference type="Pfam" id="PF00990">
    <property type="entry name" value="GGDEF"/>
    <property type="match status" value="1"/>
</dbReference>
<keyword evidence="5 10" id="KW-0812">Transmembrane</keyword>
<dbReference type="Proteomes" id="UP000094147">
    <property type="component" value="Chromosome"/>
</dbReference>
<feature type="transmembrane region" description="Helical" evidence="10">
    <location>
        <begin position="117"/>
        <end position="136"/>
    </location>
</feature>
<evidence type="ECO:0000313" key="12">
    <source>
        <dbReference type="EMBL" id="AOE49055.1"/>
    </source>
</evidence>
<feature type="coiled-coil region" evidence="9">
    <location>
        <begin position="576"/>
        <end position="603"/>
    </location>
</feature>
<dbReference type="InterPro" id="IPR029787">
    <property type="entry name" value="Nucleotide_cyclase"/>
</dbReference>
<dbReference type="CDD" id="cd12914">
    <property type="entry name" value="PDC1_DGC_like"/>
    <property type="match status" value="1"/>
</dbReference>
<evidence type="ECO:0000256" key="8">
    <source>
        <dbReference type="ARBA" id="ARBA00034247"/>
    </source>
</evidence>
<dbReference type="SMART" id="SM00267">
    <property type="entry name" value="GGDEF"/>
    <property type="match status" value="1"/>
</dbReference>
<keyword evidence="7 10" id="KW-0472">Membrane</keyword>
<dbReference type="InterPro" id="IPR050469">
    <property type="entry name" value="Diguanylate_Cyclase"/>
</dbReference>
<dbReference type="SUPFAM" id="SSF55073">
    <property type="entry name" value="Nucleotide cyclase"/>
    <property type="match status" value="1"/>
</dbReference>
<dbReference type="CDD" id="cd01949">
    <property type="entry name" value="GGDEF"/>
    <property type="match status" value="1"/>
</dbReference>
<keyword evidence="9" id="KW-0175">Coiled coil</keyword>
<evidence type="ECO:0000256" key="4">
    <source>
        <dbReference type="ARBA" id="ARBA00022475"/>
    </source>
</evidence>
<evidence type="ECO:0000256" key="2">
    <source>
        <dbReference type="ARBA" id="ARBA00004651"/>
    </source>
</evidence>
<dbReference type="InterPro" id="IPR033479">
    <property type="entry name" value="dCache_1"/>
</dbReference>
<evidence type="ECO:0000256" key="3">
    <source>
        <dbReference type="ARBA" id="ARBA00012528"/>
    </source>
</evidence>
<evidence type="ECO:0000256" key="5">
    <source>
        <dbReference type="ARBA" id="ARBA00022692"/>
    </source>
</evidence>
<sequence length="648" mass="72907">MAAAISATGLYLSTNSIPLLALTLLESTALVIMYRKGVILILADLFFWLLIGIPVVLGIIILFSDITSQDFMQVVLIKQALNGLLNVSIASIFRAFIPIRWYSLSHHIPLPRLSSRIFELSLISIALPSLIITFMLSDSTADRFEEQLSRQLEIRVGHLSELAQDHTEFHLKAIQNLSDVLNHKGHSEDLKQSLLESWNKKYPGFTTMIVADEKGIVTQGSPYETFQVLLEKPVAERDVSDRDYFIEVKKTKQYFVSKVFKGRGFGNDPIIAISTPLLINGEFQGVVEGSLNLPDFEAIDHSGDESSVMVLDESNTVIYASQELGLSALDTLELNETSQPYTNSLAAIEVNGSSYNYKQATTEHGWTIYVLTPFDGLIESYKNDFFGLIIALVVISVLALEVARRFASQVTRPLERLVTYFAMQRPVPRKAATLFSSQEVESVREQLQDSQRLMMDFQHELEEQVEEKTKELRKLNKQLENLSSHDPLTGVLNRRGFENEVDKVYQLACRNKTTVTIAIMDLDKFKNINDTYGHEAGDQCLIEVGKVLHSVFQRETDFVARYGGEEFIVLILGDDVDNHLKLLEKLRQEVAALEVNHSGQQIELTISIGAYNQTEEFSLSYQEMVSKADSLLYASKKGGRNRITSESQ</sequence>
<dbReference type="NCBIfam" id="TIGR00254">
    <property type="entry name" value="GGDEF"/>
    <property type="match status" value="1"/>
</dbReference>
<accession>A0A1B3B8F0</accession>
<evidence type="ECO:0000256" key="7">
    <source>
        <dbReference type="ARBA" id="ARBA00023136"/>
    </source>
</evidence>
<dbReference type="AlphaFoldDB" id="A0A1B3B8F0"/>
<comment type="catalytic activity">
    <reaction evidence="8">
        <text>2 GTP = 3',3'-c-di-GMP + 2 diphosphate</text>
        <dbReference type="Rhea" id="RHEA:24898"/>
        <dbReference type="ChEBI" id="CHEBI:33019"/>
        <dbReference type="ChEBI" id="CHEBI:37565"/>
        <dbReference type="ChEBI" id="CHEBI:58805"/>
        <dbReference type="EC" id="2.7.7.65"/>
    </reaction>
</comment>
<evidence type="ECO:0000256" key="6">
    <source>
        <dbReference type="ARBA" id="ARBA00022989"/>
    </source>
</evidence>
<organism evidence="12 13">
    <name type="scientific">Kangiella sediminilitoris</name>
    <dbReference type="NCBI Taxonomy" id="1144748"/>
    <lineage>
        <taxon>Bacteria</taxon>
        <taxon>Pseudomonadati</taxon>
        <taxon>Pseudomonadota</taxon>
        <taxon>Gammaproteobacteria</taxon>
        <taxon>Kangiellales</taxon>
        <taxon>Kangiellaceae</taxon>
        <taxon>Kangiella</taxon>
    </lineage>
</organism>
<gene>
    <name evidence="12" type="ORF">KS2013_329</name>
</gene>
<dbReference type="GO" id="GO:0052621">
    <property type="term" value="F:diguanylate cyclase activity"/>
    <property type="evidence" value="ECO:0007669"/>
    <property type="project" value="UniProtKB-EC"/>
</dbReference>
<dbReference type="Gene3D" id="3.30.450.20">
    <property type="entry name" value="PAS domain"/>
    <property type="match status" value="1"/>
</dbReference>
<protein>
    <recommendedName>
        <fullName evidence="3">diguanylate cyclase</fullName>
        <ecNumber evidence="3">2.7.7.65</ecNumber>
    </recommendedName>
</protein>
<name>A0A1B3B8F0_9GAMM</name>
<comment type="cofactor">
    <cofactor evidence="1">
        <name>Mg(2+)</name>
        <dbReference type="ChEBI" id="CHEBI:18420"/>
    </cofactor>
</comment>
<evidence type="ECO:0000256" key="1">
    <source>
        <dbReference type="ARBA" id="ARBA00001946"/>
    </source>
</evidence>
<evidence type="ECO:0000313" key="13">
    <source>
        <dbReference type="Proteomes" id="UP000094147"/>
    </source>
</evidence>
<keyword evidence="4" id="KW-1003">Cell membrane</keyword>
<evidence type="ECO:0000256" key="9">
    <source>
        <dbReference type="SAM" id="Coils"/>
    </source>
</evidence>
<dbReference type="STRING" id="1144748.KS2013_329"/>
<feature type="transmembrane region" description="Helical" evidence="10">
    <location>
        <begin position="16"/>
        <end position="34"/>
    </location>
</feature>
<dbReference type="EC" id="2.7.7.65" evidence="3"/>
<dbReference type="FunFam" id="3.30.70.270:FF:000001">
    <property type="entry name" value="Diguanylate cyclase domain protein"/>
    <property type="match status" value="1"/>
</dbReference>
<dbReference type="PROSITE" id="PS50887">
    <property type="entry name" value="GGDEF"/>
    <property type="match status" value="1"/>
</dbReference>
<dbReference type="GO" id="GO:0005886">
    <property type="term" value="C:plasma membrane"/>
    <property type="evidence" value="ECO:0007669"/>
    <property type="project" value="UniProtKB-SubCell"/>
</dbReference>
<comment type="subcellular location">
    <subcellularLocation>
        <location evidence="2">Cell membrane</location>
        <topology evidence="2">Multi-pass membrane protein</topology>
    </subcellularLocation>
</comment>
<feature type="transmembrane region" description="Helical" evidence="10">
    <location>
        <begin position="76"/>
        <end position="97"/>
    </location>
</feature>
<dbReference type="RefSeq" id="WP_169816849.1">
    <property type="nucleotide sequence ID" value="NZ_CP012418.1"/>
</dbReference>
<dbReference type="InterPro" id="IPR043128">
    <property type="entry name" value="Rev_trsase/Diguanyl_cyclase"/>
</dbReference>
<evidence type="ECO:0000259" key="11">
    <source>
        <dbReference type="PROSITE" id="PS50887"/>
    </source>
</evidence>
<feature type="domain" description="GGDEF" evidence="11">
    <location>
        <begin position="513"/>
        <end position="648"/>
    </location>
</feature>
<evidence type="ECO:0000256" key="10">
    <source>
        <dbReference type="SAM" id="Phobius"/>
    </source>
</evidence>
<dbReference type="EMBL" id="CP012418">
    <property type="protein sequence ID" value="AOE49055.1"/>
    <property type="molecule type" value="Genomic_DNA"/>
</dbReference>
<dbReference type="Gene3D" id="3.30.70.270">
    <property type="match status" value="1"/>
</dbReference>
<dbReference type="PANTHER" id="PTHR45138">
    <property type="entry name" value="REGULATORY COMPONENTS OF SENSORY TRANSDUCTION SYSTEM"/>
    <property type="match status" value="1"/>
</dbReference>
<dbReference type="PANTHER" id="PTHR45138:SF9">
    <property type="entry name" value="DIGUANYLATE CYCLASE DGCM-RELATED"/>
    <property type="match status" value="1"/>
</dbReference>
<reference evidence="13" key="1">
    <citation type="submission" date="2015-08" db="EMBL/GenBank/DDBJ databases">
        <authorList>
            <person name="Kim K.M."/>
        </authorList>
    </citation>
    <scope>NUCLEOTIDE SEQUENCE [LARGE SCALE GENOMIC DNA]</scope>
    <source>
        <strain evidence="13">KCTC 23892</strain>
    </source>
</reference>
<dbReference type="InterPro" id="IPR000160">
    <property type="entry name" value="GGDEF_dom"/>
</dbReference>
<feature type="coiled-coil region" evidence="9">
    <location>
        <begin position="440"/>
        <end position="485"/>
    </location>
</feature>